<evidence type="ECO:0000313" key="2">
    <source>
        <dbReference type="EMBL" id="GGL76152.1"/>
    </source>
</evidence>
<reference evidence="2" key="1">
    <citation type="journal article" date="2014" name="Int. J. Syst. Evol. Microbiol.">
        <title>Complete genome sequence of Corynebacterium casei LMG S-19264T (=DSM 44701T), isolated from a smear-ripened cheese.</title>
        <authorList>
            <consortium name="US DOE Joint Genome Institute (JGI-PGF)"/>
            <person name="Walter F."/>
            <person name="Albersmeier A."/>
            <person name="Kalinowski J."/>
            <person name="Ruckert C."/>
        </authorList>
    </citation>
    <scope>NUCLEOTIDE SEQUENCE</scope>
    <source>
        <strain evidence="2">CGMCC 4.7306</strain>
    </source>
</reference>
<protein>
    <submittedName>
        <fullName evidence="2">Uncharacterized protein</fullName>
    </submittedName>
</protein>
<evidence type="ECO:0000256" key="1">
    <source>
        <dbReference type="SAM" id="Phobius"/>
    </source>
</evidence>
<dbReference type="EMBL" id="BMMZ01000011">
    <property type="protein sequence ID" value="GGL76152.1"/>
    <property type="molecule type" value="Genomic_DNA"/>
</dbReference>
<keyword evidence="3" id="KW-1185">Reference proteome</keyword>
<evidence type="ECO:0000313" key="3">
    <source>
        <dbReference type="Proteomes" id="UP000613840"/>
    </source>
</evidence>
<proteinExistence type="predicted"/>
<feature type="transmembrane region" description="Helical" evidence="1">
    <location>
        <begin position="59"/>
        <end position="81"/>
    </location>
</feature>
<keyword evidence="1" id="KW-0472">Membrane</keyword>
<dbReference type="Proteomes" id="UP000613840">
    <property type="component" value="Unassembled WGS sequence"/>
</dbReference>
<keyword evidence="1" id="KW-0812">Transmembrane</keyword>
<feature type="transmembrane region" description="Helical" evidence="1">
    <location>
        <begin position="206"/>
        <end position="225"/>
    </location>
</feature>
<feature type="transmembrane region" description="Helical" evidence="1">
    <location>
        <begin position="93"/>
        <end position="115"/>
    </location>
</feature>
<gene>
    <name evidence="2" type="ORF">GCM10011575_37930</name>
</gene>
<feature type="transmembrane region" description="Helical" evidence="1">
    <location>
        <begin position="121"/>
        <end position="142"/>
    </location>
</feature>
<organism evidence="2 3">
    <name type="scientific">Microlunatus endophyticus</name>
    <dbReference type="NCBI Taxonomy" id="1716077"/>
    <lineage>
        <taxon>Bacteria</taxon>
        <taxon>Bacillati</taxon>
        <taxon>Actinomycetota</taxon>
        <taxon>Actinomycetes</taxon>
        <taxon>Propionibacteriales</taxon>
        <taxon>Propionibacteriaceae</taxon>
        <taxon>Microlunatus</taxon>
    </lineage>
</organism>
<name>A0A917W6S9_9ACTN</name>
<reference evidence="2" key="2">
    <citation type="submission" date="2020-09" db="EMBL/GenBank/DDBJ databases">
        <authorList>
            <person name="Sun Q."/>
            <person name="Zhou Y."/>
        </authorList>
    </citation>
    <scope>NUCLEOTIDE SEQUENCE</scope>
    <source>
        <strain evidence="2">CGMCC 4.7306</strain>
    </source>
</reference>
<keyword evidence="1" id="KW-1133">Transmembrane helix</keyword>
<sequence>MLSPGSEATGPLVADAVFVTLPVFSMCPSAAAAADAVVVVAELSARVGRPAGLLPAGDFLAGFGVFAVALLDAAAFAVVLFDGEALVDLEAGATLLTVRFVAGFVVVVLDAAAFVVEAFAFFAGVFFAAVAFAVVLLAGAFFEVVVLAAVPRSVVFATVFFDGGFFIGAFSAVLGLLVFGLLVFGLLAIGFLAATLLAAALVTGELLLTVALFVAGFCAAEADAARRPVPGSVLVVDDGCLVLRFAAVVLAVMSSPLDAPKRGCEEVRRTVGRNRDFFNEKPHVLATSGPSGGVHPALSGLLTPIHPEKTEWAPDVGDPFLQWNSEPVELATGRPQDCSPSSASKRGVSLGVSCWPPSWTPRFG</sequence>
<accession>A0A917W6S9</accession>
<dbReference type="AlphaFoldDB" id="A0A917W6S9"/>
<comment type="caution">
    <text evidence="2">The sequence shown here is derived from an EMBL/GenBank/DDBJ whole genome shotgun (WGS) entry which is preliminary data.</text>
</comment>